<proteinExistence type="inferred from homology"/>
<comment type="function">
    <text evidence="1">Forms a chaperone-bound H2A.Z-H2B complex that acts as a source for SWR1 complex-dependent H2A to H2A.Z histone replacement in chromatin.</text>
</comment>
<dbReference type="InterPro" id="IPR019098">
    <property type="entry name" value="Histone_chaperone_domain_CHZ"/>
</dbReference>
<dbReference type="AlphaFoldDB" id="A0A6A5U9E8"/>
<evidence type="ECO:0000259" key="8">
    <source>
        <dbReference type="SMART" id="SM01082"/>
    </source>
</evidence>
<comment type="similarity">
    <text evidence="3">Belongs to the CHZ1 family.</text>
</comment>
<dbReference type="EMBL" id="ML976981">
    <property type="protein sequence ID" value="KAF1961495.1"/>
    <property type="molecule type" value="Genomic_DNA"/>
</dbReference>
<comment type="subcellular location">
    <subcellularLocation>
        <location evidence="2">Nucleus</location>
    </subcellularLocation>
</comment>
<feature type="compositionally biased region" description="Basic and acidic residues" evidence="7">
    <location>
        <begin position="1"/>
        <end position="22"/>
    </location>
</feature>
<feature type="region of interest" description="Disordered" evidence="7">
    <location>
        <begin position="1"/>
        <end position="107"/>
    </location>
</feature>
<feature type="domain" description="Histone chaperone" evidence="8">
    <location>
        <begin position="51"/>
        <end position="86"/>
    </location>
</feature>
<organism evidence="9 10">
    <name type="scientific">Byssothecium circinans</name>
    <dbReference type="NCBI Taxonomy" id="147558"/>
    <lineage>
        <taxon>Eukaryota</taxon>
        <taxon>Fungi</taxon>
        <taxon>Dikarya</taxon>
        <taxon>Ascomycota</taxon>
        <taxon>Pezizomycotina</taxon>
        <taxon>Dothideomycetes</taxon>
        <taxon>Pleosporomycetidae</taxon>
        <taxon>Pleosporales</taxon>
        <taxon>Massarineae</taxon>
        <taxon>Massarinaceae</taxon>
        <taxon>Byssothecium</taxon>
    </lineage>
</organism>
<accession>A0A6A5U9E8</accession>
<evidence type="ECO:0000256" key="1">
    <source>
        <dbReference type="ARBA" id="ARBA00002212"/>
    </source>
</evidence>
<evidence type="ECO:0000256" key="2">
    <source>
        <dbReference type="ARBA" id="ARBA00004123"/>
    </source>
</evidence>
<keyword evidence="10" id="KW-1185">Reference proteome</keyword>
<feature type="compositionally biased region" description="Acidic residues" evidence="7">
    <location>
        <begin position="84"/>
        <end position="107"/>
    </location>
</feature>
<gene>
    <name evidence="9" type="ORF">CC80DRAFT_488753</name>
</gene>
<protein>
    <recommendedName>
        <fullName evidence="8">Histone chaperone domain-containing protein</fullName>
    </recommendedName>
</protein>
<reference evidence="9" key="1">
    <citation type="journal article" date="2020" name="Stud. Mycol.">
        <title>101 Dothideomycetes genomes: a test case for predicting lifestyles and emergence of pathogens.</title>
        <authorList>
            <person name="Haridas S."/>
            <person name="Albert R."/>
            <person name="Binder M."/>
            <person name="Bloem J."/>
            <person name="Labutti K."/>
            <person name="Salamov A."/>
            <person name="Andreopoulos B."/>
            <person name="Baker S."/>
            <person name="Barry K."/>
            <person name="Bills G."/>
            <person name="Bluhm B."/>
            <person name="Cannon C."/>
            <person name="Castanera R."/>
            <person name="Culley D."/>
            <person name="Daum C."/>
            <person name="Ezra D."/>
            <person name="Gonzalez J."/>
            <person name="Henrissat B."/>
            <person name="Kuo A."/>
            <person name="Liang C."/>
            <person name="Lipzen A."/>
            <person name="Lutzoni F."/>
            <person name="Magnuson J."/>
            <person name="Mondo S."/>
            <person name="Nolan M."/>
            <person name="Ohm R."/>
            <person name="Pangilinan J."/>
            <person name="Park H.-J."/>
            <person name="Ramirez L."/>
            <person name="Alfaro M."/>
            <person name="Sun H."/>
            <person name="Tritt A."/>
            <person name="Yoshinaga Y."/>
            <person name="Zwiers L.-H."/>
            <person name="Turgeon B."/>
            <person name="Goodwin S."/>
            <person name="Spatafora J."/>
            <person name="Crous P."/>
            <person name="Grigoriev I."/>
        </authorList>
    </citation>
    <scope>NUCLEOTIDE SEQUENCE</scope>
    <source>
        <strain evidence="9">CBS 675.92</strain>
    </source>
</reference>
<dbReference type="OrthoDB" id="2148987at2759"/>
<sequence length="107" mass="11726">MSAQSEDHQMEGVESGVADKGKGKAPAQVVEESGEDESSDESGPEEQGAEDVEEDTMAEIDTDNIVGRRTRGKNIDFAKAAQELPEDEDEDDDEDFEEVDNDDEMKD</sequence>
<evidence type="ECO:0000256" key="4">
    <source>
        <dbReference type="ARBA" id="ARBA00023186"/>
    </source>
</evidence>
<keyword evidence="4" id="KW-0143">Chaperone</keyword>
<feature type="compositionally biased region" description="Acidic residues" evidence="7">
    <location>
        <begin position="32"/>
        <end position="62"/>
    </location>
</feature>
<evidence type="ECO:0000256" key="7">
    <source>
        <dbReference type="SAM" id="MobiDB-lite"/>
    </source>
</evidence>
<evidence type="ECO:0000256" key="3">
    <source>
        <dbReference type="ARBA" id="ARBA00008057"/>
    </source>
</evidence>
<dbReference type="Proteomes" id="UP000800035">
    <property type="component" value="Unassembled WGS sequence"/>
</dbReference>
<evidence type="ECO:0000256" key="6">
    <source>
        <dbReference type="ARBA" id="ARBA00025877"/>
    </source>
</evidence>
<dbReference type="GO" id="GO:0005634">
    <property type="term" value="C:nucleus"/>
    <property type="evidence" value="ECO:0007669"/>
    <property type="project" value="UniProtKB-SubCell"/>
</dbReference>
<name>A0A6A5U9E8_9PLEO</name>
<keyword evidence="5" id="KW-0539">Nucleus</keyword>
<evidence type="ECO:0000313" key="10">
    <source>
        <dbReference type="Proteomes" id="UP000800035"/>
    </source>
</evidence>
<dbReference type="Pfam" id="PF09649">
    <property type="entry name" value="CHZ"/>
    <property type="match status" value="1"/>
</dbReference>
<dbReference type="SMART" id="SM01082">
    <property type="entry name" value="CHZ"/>
    <property type="match status" value="1"/>
</dbReference>
<evidence type="ECO:0000313" key="9">
    <source>
        <dbReference type="EMBL" id="KAF1961495.1"/>
    </source>
</evidence>
<comment type="subunit">
    <text evidence="6">Forms a heterotrimer with H2A.Z-H2B, stabilizing the association of the histone dimer. Also, with a lower affinity, forms a heterotrimer with H2A-H2B.</text>
</comment>
<evidence type="ECO:0000256" key="5">
    <source>
        <dbReference type="ARBA" id="ARBA00023242"/>
    </source>
</evidence>